<evidence type="ECO:0000313" key="3">
    <source>
        <dbReference type="Proteomes" id="UP000011724"/>
    </source>
</evidence>
<evidence type="ECO:0000313" key="2">
    <source>
        <dbReference type="EMBL" id="CCH47869.1"/>
    </source>
</evidence>
<feature type="region of interest" description="Disordered" evidence="1">
    <location>
        <begin position="1"/>
        <end position="48"/>
    </location>
</feature>
<name>M1WNY3_PSEP2</name>
<gene>
    <name evidence="2" type="ordered locus">BN4_10632</name>
</gene>
<sequence>MSNNDDWMNELDKDEATDMEVLKEEEEKRKSSTKQSRPGARGKKPVKRLEVEVGERLGKRGPLVLMYGQGPKPRTSVNVPISAEIRNKLEKKTVGPRGQVCALLIEWALDELAAQGKSITATPVK</sequence>
<proteinExistence type="predicted"/>
<reference evidence="3" key="2">
    <citation type="journal article" date="2013" name="Stand. Genomic Sci.">
        <title>Complete genome sequence of Desulfocapsa sulfexigens, a marine deltaproteobacterium specialized in disproportionating inorganic sulfur compounds.</title>
        <authorList>
            <person name="Finster K.W."/>
            <person name="Kjeldsen K.U."/>
            <person name="Kube M."/>
            <person name="Reinhardt R."/>
            <person name="Mussmann M."/>
            <person name="Amann R."/>
            <person name="Schreiber L."/>
        </authorList>
    </citation>
    <scope>NUCLEOTIDE SEQUENCE [LARGE SCALE GENOMIC DNA]</scope>
    <source>
        <strain evidence="3">DSM 10523 / SB164P1</strain>
    </source>
</reference>
<dbReference type="BioCyc" id="DPIE1322246:BN4_RS03235-MONOMER"/>
<dbReference type="AlphaFoldDB" id="M1WNY3"/>
<protein>
    <submittedName>
        <fullName evidence="2">Uncharacterized protein</fullName>
    </submittedName>
</protein>
<accession>M1WNY3</accession>
<evidence type="ECO:0000256" key="1">
    <source>
        <dbReference type="SAM" id="MobiDB-lite"/>
    </source>
</evidence>
<organism evidence="2 3">
    <name type="scientific">Pseudodesulfovibrio piezophilus (strain DSM 21447 / JCM 15486 / C1TLV30)</name>
    <name type="common">Desulfovibrio piezophilus</name>
    <dbReference type="NCBI Taxonomy" id="1322246"/>
    <lineage>
        <taxon>Bacteria</taxon>
        <taxon>Pseudomonadati</taxon>
        <taxon>Thermodesulfobacteriota</taxon>
        <taxon>Desulfovibrionia</taxon>
        <taxon>Desulfovibrionales</taxon>
        <taxon>Desulfovibrionaceae</taxon>
    </lineage>
</organism>
<dbReference type="HOGENOM" id="CLU_1989046_0_0_7"/>
<reference evidence="2 3" key="1">
    <citation type="journal article" date="2013" name="PLoS ONE">
        <title>The first genomic and proteomic characterization of a deep-sea sulfate reducer: insights into the piezophilic lifestyle of Desulfovibrio piezophilus.</title>
        <authorList>
            <person name="Pradel N."/>
            <person name="Ji B."/>
            <person name="Gimenez G."/>
            <person name="Talla E."/>
            <person name="Lenoble P."/>
            <person name="Garel M."/>
            <person name="Tamburini C."/>
            <person name="Fourquet P."/>
            <person name="Lebrun R."/>
            <person name="Bertin P."/>
            <person name="Denis Y."/>
            <person name="Pophillat M."/>
            <person name="Barbe V."/>
            <person name="Ollivier B."/>
            <person name="Dolla A."/>
        </authorList>
    </citation>
    <scope>NUCLEOTIDE SEQUENCE [LARGE SCALE GENOMIC DNA]</scope>
    <source>
        <strain evidence="3">DSM 10523 / SB164P1</strain>
    </source>
</reference>
<dbReference type="OrthoDB" id="9976899at2"/>
<dbReference type="STRING" id="1322246.BN4_10632"/>
<dbReference type="EMBL" id="FO203427">
    <property type="protein sequence ID" value="CCH47869.1"/>
    <property type="molecule type" value="Genomic_DNA"/>
</dbReference>
<dbReference type="KEGG" id="dpi:BN4_10632"/>
<dbReference type="Proteomes" id="UP000011724">
    <property type="component" value="Chromosome"/>
</dbReference>
<keyword evidence="3" id="KW-1185">Reference proteome</keyword>
<feature type="compositionally biased region" description="Basic and acidic residues" evidence="1">
    <location>
        <begin position="10"/>
        <end position="30"/>
    </location>
</feature>
<dbReference type="RefSeq" id="WP_015413923.1">
    <property type="nucleotide sequence ID" value="NC_020409.1"/>
</dbReference>